<evidence type="ECO:0000313" key="4">
    <source>
        <dbReference type="EMBL" id="MFD1382995.1"/>
    </source>
</evidence>
<evidence type="ECO:0000256" key="2">
    <source>
        <dbReference type="SAM" id="SignalP"/>
    </source>
</evidence>
<dbReference type="SUPFAM" id="SSF56925">
    <property type="entry name" value="OMPA-like"/>
    <property type="match status" value="1"/>
</dbReference>
<evidence type="ECO:0000259" key="3">
    <source>
        <dbReference type="Pfam" id="PF13505"/>
    </source>
</evidence>
<keyword evidence="5" id="KW-1185">Reference proteome</keyword>
<organism evidence="4 5">
    <name type="scientific">Rhodanobacter aciditrophus</name>
    <dbReference type="NCBI Taxonomy" id="1623218"/>
    <lineage>
        <taxon>Bacteria</taxon>
        <taxon>Pseudomonadati</taxon>
        <taxon>Pseudomonadota</taxon>
        <taxon>Gammaproteobacteria</taxon>
        <taxon>Lysobacterales</taxon>
        <taxon>Rhodanobacteraceae</taxon>
        <taxon>Rhodanobacter</taxon>
    </lineage>
</organism>
<comment type="caution">
    <text evidence="4">The sequence shown here is derived from an EMBL/GenBank/DDBJ whole genome shotgun (WGS) entry which is preliminary data.</text>
</comment>
<gene>
    <name evidence="4" type="ORF">ACFQ45_06440</name>
</gene>
<keyword evidence="1 2" id="KW-0732">Signal</keyword>
<dbReference type="Pfam" id="PF13505">
    <property type="entry name" value="OMP_b-brl"/>
    <property type="match status" value="1"/>
</dbReference>
<protein>
    <submittedName>
        <fullName evidence="4">Outer membrane beta-barrel protein</fullName>
    </submittedName>
</protein>
<dbReference type="Gene3D" id="2.40.160.20">
    <property type="match status" value="1"/>
</dbReference>
<feature type="domain" description="Outer membrane protein beta-barrel" evidence="3">
    <location>
        <begin position="9"/>
        <end position="189"/>
    </location>
</feature>
<accession>A0ABW4B0S2</accession>
<evidence type="ECO:0000313" key="5">
    <source>
        <dbReference type="Proteomes" id="UP001597059"/>
    </source>
</evidence>
<dbReference type="EMBL" id="JBHTMN010000007">
    <property type="protein sequence ID" value="MFD1382995.1"/>
    <property type="molecule type" value="Genomic_DNA"/>
</dbReference>
<dbReference type="InterPro" id="IPR011250">
    <property type="entry name" value="OMP/PagP_B-barrel"/>
</dbReference>
<feature type="chain" id="PRO_5046558376" evidence="2">
    <location>
        <begin position="23"/>
        <end position="195"/>
    </location>
</feature>
<name>A0ABW4B0S2_9GAMM</name>
<evidence type="ECO:0000256" key="1">
    <source>
        <dbReference type="ARBA" id="ARBA00022729"/>
    </source>
</evidence>
<feature type="signal peptide" evidence="2">
    <location>
        <begin position="1"/>
        <end position="22"/>
    </location>
</feature>
<dbReference type="RefSeq" id="WP_377366172.1">
    <property type="nucleotide sequence ID" value="NZ_JBHTMN010000007.1"/>
</dbReference>
<dbReference type="InterPro" id="IPR027385">
    <property type="entry name" value="Beta-barrel_OMP"/>
</dbReference>
<reference evidence="5" key="1">
    <citation type="journal article" date="2019" name="Int. J. Syst. Evol. Microbiol.">
        <title>The Global Catalogue of Microorganisms (GCM) 10K type strain sequencing project: providing services to taxonomists for standard genome sequencing and annotation.</title>
        <authorList>
            <consortium name="The Broad Institute Genomics Platform"/>
            <consortium name="The Broad Institute Genome Sequencing Center for Infectious Disease"/>
            <person name="Wu L."/>
            <person name="Ma J."/>
        </authorList>
    </citation>
    <scope>NUCLEOTIDE SEQUENCE [LARGE SCALE GENOMIC DNA]</scope>
    <source>
        <strain evidence="5">JCM 30774</strain>
    </source>
</reference>
<proteinExistence type="predicted"/>
<sequence>MKNFVLKGLLVSLGAVSVNALAESKLQLGGGFFHQVVKTEFKQDHSDHTVNNKGLFVSGRYSFAENFAVEAEMAFSNDADFELDAPYYSGSLDVGDFSSFYMSTNFLVGTSFATPGWYGYTGIGLYRDTWKEKDEYGKYEETFTGFQVPLGVGYHFTNVSLDAKLLLQSGRGYYDSDEDDSTQAAIFRLGILANF</sequence>
<dbReference type="Proteomes" id="UP001597059">
    <property type="component" value="Unassembled WGS sequence"/>
</dbReference>